<name>A0A8S5QZT1_9CAUD</name>
<dbReference type="EMBL" id="BK015774">
    <property type="protein sequence ID" value="DAE24434.1"/>
    <property type="molecule type" value="Genomic_DNA"/>
</dbReference>
<evidence type="ECO:0000313" key="1">
    <source>
        <dbReference type="EMBL" id="DAE24434.1"/>
    </source>
</evidence>
<reference evidence="1" key="1">
    <citation type="journal article" date="2021" name="Proc. Natl. Acad. Sci. U.S.A.">
        <title>A Catalog of Tens of Thousands of Viruses from Human Metagenomes Reveals Hidden Associations with Chronic Diseases.</title>
        <authorList>
            <person name="Tisza M.J."/>
            <person name="Buck C.B."/>
        </authorList>
    </citation>
    <scope>NUCLEOTIDE SEQUENCE</scope>
    <source>
        <strain evidence="1">Ct4xW4</strain>
    </source>
</reference>
<protein>
    <submittedName>
        <fullName evidence="1">Uncharacterized protein</fullName>
    </submittedName>
</protein>
<proteinExistence type="predicted"/>
<organism evidence="1">
    <name type="scientific">Myoviridae sp. ct4xW4</name>
    <dbReference type="NCBI Taxonomy" id="2826611"/>
    <lineage>
        <taxon>Viruses</taxon>
        <taxon>Duplodnaviria</taxon>
        <taxon>Heunggongvirae</taxon>
        <taxon>Uroviricota</taxon>
        <taxon>Caudoviricetes</taxon>
    </lineage>
</organism>
<accession>A0A8S5QZT1</accession>
<sequence length="86" mass="9603">MNNKPSAGALRVKVINVIGVVVEVSADCTYVQAQSLEVYIPTEQTAENVHIYEDAARMANPARMVNLKWEKQVSLGRKSKTNCYFD</sequence>